<evidence type="ECO:0000256" key="1">
    <source>
        <dbReference type="ARBA" id="ARBA00001933"/>
    </source>
</evidence>
<evidence type="ECO:0000313" key="4">
    <source>
        <dbReference type="EMBL" id="OQP63420.1"/>
    </source>
</evidence>
<evidence type="ECO:0000259" key="3">
    <source>
        <dbReference type="Pfam" id="PF00291"/>
    </source>
</evidence>
<dbReference type="Pfam" id="PF00291">
    <property type="entry name" value="PALP"/>
    <property type="match status" value="1"/>
</dbReference>
<evidence type="ECO:0000313" key="5">
    <source>
        <dbReference type="Proteomes" id="UP000192796"/>
    </source>
</evidence>
<keyword evidence="5" id="KW-1185">Reference proteome</keyword>
<feature type="domain" description="Tryptophan synthase beta chain-like PALP" evidence="3">
    <location>
        <begin position="24"/>
        <end position="300"/>
    </location>
</feature>
<dbReference type="PANTHER" id="PTHR10314">
    <property type="entry name" value="CYSTATHIONINE BETA-SYNTHASE"/>
    <property type="match status" value="1"/>
</dbReference>
<dbReference type="CDD" id="cd01561">
    <property type="entry name" value="CBS_like"/>
    <property type="match status" value="1"/>
</dbReference>
<sequence>MSTVISTSTIDLQLLRSVQQLGTQIGHTPLHRITRLFNKPGVTVYAKKEWKQLSGSVKARAGYAIFKAAIENGSLTKQKALLDATSGNTGIAYATIGARLGVPVTLCLPENASPERKEILRSLDAEIIYTSRFEGTDGAQQVARALAMEQPEAYYYADQYRNDNNWKAHYHSTALEIFEALPGITHFVAGLGTSGTFTGTGRRLKELNPAIRLTSLQPDNPLHGLEGWKHMETAIVPTIYDSTLADDNLEVGTEEAWEMIKAAYHYEQLLLSPSAAANLVGALQVAEKLDHGVVVTILPDNADKYKDIIKKLL</sequence>
<proteinExistence type="predicted"/>
<dbReference type="InterPro" id="IPR036052">
    <property type="entry name" value="TrpB-like_PALP_sf"/>
</dbReference>
<dbReference type="EMBL" id="LVYD01000045">
    <property type="protein sequence ID" value="OQP63420.1"/>
    <property type="molecule type" value="Genomic_DNA"/>
</dbReference>
<comment type="caution">
    <text evidence="4">The sequence shown here is derived from an EMBL/GenBank/DDBJ whole genome shotgun (WGS) entry which is preliminary data.</text>
</comment>
<gene>
    <name evidence="4" type="ORF">A3860_24050</name>
</gene>
<dbReference type="SUPFAM" id="SSF53686">
    <property type="entry name" value="Tryptophan synthase beta subunit-like PLP-dependent enzymes"/>
    <property type="match status" value="1"/>
</dbReference>
<dbReference type="RefSeq" id="WP_081147683.1">
    <property type="nucleotide sequence ID" value="NZ_LVYD01000045.1"/>
</dbReference>
<dbReference type="OrthoDB" id="9808024at2"/>
<dbReference type="STRING" id="1703345.A3860_24050"/>
<accession>A0A1V9FYL8</accession>
<dbReference type="InterPro" id="IPR050214">
    <property type="entry name" value="Cys_Synth/Cystath_Beta-Synth"/>
</dbReference>
<reference evidence="4 5" key="1">
    <citation type="submission" date="2016-03" db="EMBL/GenBank/DDBJ databases">
        <title>Niastella vici sp. nov., isolated from farmland soil.</title>
        <authorList>
            <person name="Chen L."/>
            <person name="Wang D."/>
            <person name="Yang S."/>
            <person name="Wang G."/>
        </authorList>
    </citation>
    <scope>NUCLEOTIDE SEQUENCE [LARGE SCALE GENOMIC DNA]</scope>
    <source>
        <strain evidence="4 5">DJ57</strain>
    </source>
</reference>
<protein>
    <submittedName>
        <fullName evidence="4">Cysteine synthase</fullName>
    </submittedName>
</protein>
<name>A0A1V9FYL8_9BACT</name>
<dbReference type="AlphaFoldDB" id="A0A1V9FYL8"/>
<dbReference type="GO" id="GO:1901605">
    <property type="term" value="P:alpha-amino acid metabolic process"/>
    <property type="evidence" value="ECO:0007669"/>
    <property type="project" value="UniProtKB-ARBA"/>
</dbReference>
<dbReference type="Gene3D" id="3.40.50.1100">
    <property type="match status" value="2"/>
</dbReference>
<organism evidence="4 5">
    <name type="scientific">Niastella vici</name>
    <dbReference type="NCBI Taxonomy" id="1703345"/>
    <lineage>
        <taxon>Bacteria</taxon>
        <taxon>Pseudomonadati</taxon>
        <taxon>Bacteroidota</taxon>
        <taxon>Chitinophagia</taxon>
        <taxon>Chitinophagales</taxon>
        <taxon>Chitinophagaceae</taxon>
        <taxon>Niastella</taxon>
    </lineage>
</organism>
<dbReference type="InterPro" id="IPR001926">
    <property type="entry name" value="TrpB-like_PALP"/>
</dbReference>
<comment type="cofactor">
    <cofactor evidence="1">
        <name>pyridoxal 5'-phosphate</name>
        <dbReference type="ChEBI" id="CHEBI:597326"/>
    </cofactor>
</comment>
<evidence type="ECO:0000256" key="2">
    <source>
        <dbReference type="ARBA" id="ARBA00022898"/>
    </source>
</evidence>
<keyword evidence="2" id="KW-0663">Pyridoxal phosphate</keyword>
<dbReference type="Proteomes" id="UP000192796">
    <property type="component" value="Unassembled WGS sequence"/>
</dbReference>